<dbReference type="Proteomes" id="UP000319852">
    <property type="component" value="Chromosome"/>
</dbReference>
<dbReference type="Pfam" id="PF01841">
    <property type="entry name" value="Transglut_core"/>
    <property type="match status" value="1"/>
</dbReference>
<accession>A0A517MTK0</accession>
<evidence type="ECO:0000259" key="1">
    <source>
        <dbReference type="Pfam" id="PF01841"/>
    </source>
</evidence>
<evidence type="ECO:0000313" key="2">
    <source>
        <dbReference type="EMBL" id="QDS98107.1"/>
    </source>
</evidence>
<dbReference type="KEGG" id="amob:HG15A2_13790"/>
<organism evidence="2 3">
    <name type="scientific">Adhaeretor mobilis</name>
    <dbReference type="NCBI Taxonomy" id="1930276"/>
    <lineage>
        <taxon>Bacteria</taxon>
        <taxon>Pseudomonadati</taxon>
        <taxon>Planctomycetota</taxon>
        <taxon>Planctomycetia</taxon>
        <taxon>Pirellulales</taxon>
        <taxon>Lacipirellulaceae</taxon>
        <taxon>Adhaeretor</taxon>
    </lineage>
</organism>
<gene>
    <name evidence="2" type="ORF">HG15A2_13790</name>
</gene>
<proteinExistence type="predicted"/>
<dbReference type="SUPFAM" id="SSF54001">
    <property type="entry name" value="Cysteine proteinases"/>
    <property type="match status" value="1"/>
</dbReference>
<reference evidence="2 3" key="1">
    <citation type="submission" date="2019-02" db="EMBL/GenBank/DDBJ databases">
        <title>Deep-cultivation of Planctomycetes and their phenomic and genomic characterization uncovers novel biology.</title>
        <authorList>
            <person name="Wiegand S."/>
            <person name="Jogler M."/>
            <person name="Boedeker C."/>
            <person name="Pinto D."/>
            <person name="Vollmers J."/>
            <person name="Rivas-Marin E."/>
            <person name="Kohn T."/>
            <person name="Peeters S.H."/>
            <person name="Heuer A."/>
            <person name="Rast P."/>
            <person name="Oberbeckmann S."/>
            <person name="Bunk B."/>
            <person name="Jeske O."/>
            <person name="Meyerdierks A."/>
            <person name="Storesund J.E."/>
            <person name="Kallscheuer N."/>
            <person name="Luecker S."/>
            <person name="Lage O.M."/>
            <person name="Pohl T."/>
            <person name="Merkel B.J."/>
            <person name="Hornburger P."/>
            <person name="Mueller R.-W."/>
            <person name="Bruemmer F."/>
            <person name="Labrenz M."/>
            <person name="Spormann A.M."/>
            <person name="Op den Camp H."/>
            <person name="Overmann J."/>
            <person name="Amann R."/>
            <person name="Jetten M.S.M."/>
            <person name="Mascher T."/>
            <person name="Medema M.H."/>
            <person name="Devos D.P."/>
            <person name="Kaster A.-K."/>
            <person name="Ovreas L."/>
            <person name="Rohde M."/>
            <person name="Galperin M.Y."/>
            <person name="Jogler C."/>
        </authorList>
    </citation>
    <scope>NUCLEOTIDE SEQUENCE [LARGE SCALE GENOMIC DNA]</scope>
    <source>
        <strain evidence="2 3">HG15A2</strain>
    </source>
</reference>
<dbReference type="EMBL" id="CP036263">
    <property type="protein sequence ID" value="QDS98107.1"/>
    <property type="molecule type" value="Genomic_DNA"/>
</dbReference>
<keyword evidence="3" id="KW-1185">Reference proteome</keyword>
<sequence length="315" mass="35114">MLAAVMFAGNAQAQIATQAAEGNSLAKFGETFESSLRVGVKVDATRGAVKNIHATIPVPINCPEQEVLKEAEDITADVQGFGIRDVKGGEAQQLVVSIPRLNAGAEARAILTYRVRTKTILPPEETDHLVVPKKVQRDQKMYLGRSKNIDVNHRKIRDAVKEALAEVSEDATAWERIEALYDFAFDKIEYVEGENISSVEALKLCKGDCQAVSVLFVAMCRTEKIPARMVWAHEHQYAEFYLEDEEQRGQWFPIESAGTKAFGEMPIARIIMQKGDNFTVPEKKRERLNYATDYLIGLPTPGGGKPKVKYLREVF</sequence>
<feature type="domain" description="Transglutaminase-like" evidence="1">
    <location>
        <begin position="170"/>
        <end position="255"/>
    </location>
</feature>
<evidence type="ECO:0000313" key="3">
    <source>
        <dbReference type="Proteomes" id="UP000319852"/>
    </source>
</evidence>
<dbReference type="Gene3D" id="3.10.620.30">
    <property type="match status" value="1"/>
</dbReference>
<dbReference type="InterPro" id="IPR002931">
    <property type="entry name" value="Transglutaminase-like"/>
</dbReference>
<dbReference type="InterPro" id="IPR038765">
    <property type="entry name" value="Papain-like_cys_pep_sf"/>
</dbReference>
<protein>
    <submittedName>
        <fullName evidence="2">Transglutaminase-like superfamily protein</fullName>
    </submittedName>
</protein>
<dbReference type="AlphaFoldDB" id="A0A517MTK0"/>
<name>A0A517MTK0_9BACT</name>
<dbReference type="PANTHER" id="PTHR33490:SF3">
    <property type="entry name" value="CONSERVED INTEGRAL MEMBRANE PROTEIN"/>
    <property type="match status" value="1"/>
</dbReference>
<dbReference type="PANTHER" id="PTHR33490">
    <property type="entry name" value="BLR5614 PROTEIN-RELATED"/>
    <property type="match status" value="1"/>
</dbReference>